<evidence type="ECO:0000256" key="2">
    <source>
        <dbReference type="ARBA" id="ARBA00010617"/>
    </source>
</evidence>
<dbReference type="PROSITE" id="PS00086">
    <property type="entry name" value="CYTOCHROME_P450"/>
    <property type="match status" value="1"/>
</dbReference>
<dbReference type="PRINTS" id="PR00385">
    <property type="entry name" value="P450"/>
</dbReference>
<dbReference type="PANTHER" id="PTHR24291:SF183">
    <property type="entry name" value="CYTOCHROME P450 97B3, CHLOROPLASTIC"/>
    <property type="match status" value="1"/>
</dbReference>
<dbReference type="InterPro" id="IPR050196">
    <property type="entry name" value="Cytochrome_P450_Monoox"/>
</dbReference>
<evidence type="ECO:0000256" key="5">
    <source>
        <dbReference type="SAM" id="MobiDB-lite"/>
    </source>
</evidence>
<comment type="caution">
    <text evidence="6">The sequence shown here is derived from an EMBL/GenBank/DDBJ whole genome shotgun (WGS) entry which is preliminary data.</text>
</comment>
<keyword evidence="4" id="KW-0479">Metal-binding</keyword>
<dbReference type="GO" id="GO:0004497">
    <property type="term" value="F:monooxygenase activity"/>
    <property type="evidence" value="ECO:0007669"/>
    <property type="project" value="InterPro"/>
</dbReference>
<dbReference type="Gene3D" id="1.10.630.10">
    <property type="entry name" value="Cytochrome P450"/>
    <property type="match status" value="1"/>
</dbReference>
<dbReference type="GO" id="GO:0016705">
    <property type="term" value="F:oxidoreductase activity, acting on paired donors, with incorporation or reduction of molecular oxygen"/>
    <property type="evidence" value="ECO:0007669"/>
    <property type="project" value="InterPro"/>
</dbReference>
<dbReference type="EMBL" id="BMAC01000326">
    <property type="protein sequence ID" value="GFP93816.1"/>
    <property type="molecule type" value="Genomic_DNA"/>
</dbReference>
<keyword evidence="4" id="KW-0408">Iron</keyword>
<comment type="similarity">
    <text evidence="2">Belongs to the cytochrome P450 family.</text>
</comment>
<dbReference type="GO" id="GO:0020037">
    <property type="term" value="F:heme binding"/>
    <property type="evidence" value="ECO:0007669"/>
    <property type="project" value="InterPro"/>
</dbReference>
<dbReference type="OrthoDB" id="1470350at2759"/>
<evidence type="ECO:0000313" key="7">
    <source>
        <dbReference type="Proteomes" id="UP000653305"/>
    </source>
</evidence>
<dbReference type="AlphaFoldDB" id="A0A830C421"/>
<dbReference type="InterPro" id="IPR001128">
    <property type="entry name" value="Cyt_P450"/>
</dbReference>
<protein>
    <submittedName>
        <fullName evidence="6">Cytochrome p450 97b2 chloroplastic</fullName>
    </submittedName>
</protein>
<dbReference type="Pfam" id="PF00067">
    <property type="entry name" value="p450"/>
    <property type="match status" value="1"/>
</dbReference>
<dbReference type="CDD" id="cd11046">
    <property type="entry name" value="CYP97"/>
    <property type="match status" value="1"/>
</dbReference>
<sequence>MASIVNSCTGYSCLTVNRSNEFSSSGFPSSATPFSRCKPQGFSSIRCESSTNTDESKPTKPMNLFDNASNLLTNFLSGGKIGNMPIAEGAVSDLFGKPLFFALYDWFIEFSLSRTLYVSLSKNWDPSSLGEAIYSSLETLTGHLSIFFGPSISCSYFHRLNGRSQLFYSPTEFLEAIYSSLETLTGHLSIFLVHRFPAHISTASMPTSTMLLTDRVLGRWSSTSARQVTKSEPSMPLTRRGNTSFSAFSVWRRCSVVACLRPVTGAVQLSSLASIDDGWSTVWPSSAVSARLDSAARAGAIGKLLLGAAARKDSAACAGAIGSSAELGGLRGSARRLGVDRRWSVVGMTPARRFLPGLLASQRRCLVSADGDWPADSRAQRLGGFVLVSLAGFARRLDFAARRRSTVTGRWCCLARQLGRSCSTGGVRRGLGRTGSGACRPGRPCSAGAFDGARRDCSGAFVGSAACTGALGIGSLHRSTVTGRQRSSVRRPGTSARLFLLGVAARWAGVGRRGLPTVRSRSAGPARQGRSAGTLGRTAQELSAADAGRSCSASVHGATQIGRVDFSGYLNQLGTHGSVYKLAFGPKAFIVVSDPIVARHILRENAFSYDKGVLADILEPIMGKGLIPADLNTWKQRRRVIAPGFHSLYLEAMAKVFTDCSVRMTKKLEKLLEVEVSRGKQKIELDLEAEFSSLALDIIGLGVFNYDFGSVSKESPVIKAVYGTLFEAEHRSTFYIPYWKIPLAKWVVPRQRKFQKDLKVINDCLDGLIKNAKETREEADVEKLQQRDYLNIKDASLLRFLVDMRGVDADDRQLRDDLMTMLIAGHETTAAVLTWAIYLLAQHPSKMKKAQAEIDLVLGQERTTFEAVKKLEYLRLIVVESLRLYPQPPLLIRRSLKSDSLPGGYNGDKDGYQIPAGTDLFVSVYNLHRSPYFWDNPNDFEPERFQVQKPSQVEGWAGFDPSRSPGALYPNEIISDFAFLPFGGGPRKCVGDQFALMESTIALAMLLQKFDVNLKGSPESVELVTGATIHTRNGLLCQIKKRSSTVY</sequence>
<feature type="binding site" description="axial binding residue" evidence="4">
    <location>
        <position position="989"/>
    </location>
    <ligand>
        <name>heme</name>
        <dbReference type="ChEBI" id="CHEBI:30413"/>
    </ligand>
    <ligandPart>
        <name>Fe</name>
        <dbReference type="ChEBI" id="CHEBI:18248"/>
    </ligandPart>
</feature>
<accession>A0A830C421</accession>
<dbReference type="PANTHER" id="PTHR24291">
    <property type="entry name" value="CYTOCHROME P450 FAMILY 4"/>
    <property type="match status" value="1"/>
</dbReference>
<dbReference type="GO" id="GO:0005506">
    <property type="term" value="F:iron ion binding"/>
    <property type="evidence" value="ECO:0007669"/>
    <property type="project" value="InterPro"/>
</dbReference>
<name>A0A830C421_9LAMI</name>
<dbReference type="SUPFAM" id="SSF48264">
    <property type="entry name" value="Cytochrome P450"/>
    <property type="match status" value="1"/>
</dbReference>
<evidence type="ECO:0000256" key="4">
    <source>
        <dbReference type="PIRSR" id="PIRSR602401-1"/>
    </source>
</evidence>
<proteinExistence type="inferred from homology"/>
<keyword evidence="3" id="KW-0560">Oxidoreductase</keyword>
<gene>
    <name evidence="6" type="ORF">PHJA_001525900</name>
</gene>
<dbReference type="Proteomes" id="UP000653305">
    <property type="component" value="Unassembled WGS sequence"/>
</dbReference>
<dbReference type="PRINTS" id="PR00463">
    <property type="entry name" value="EP450I"/>
</dbReference>
<dbReference type="InterPro" id="IPR002401">
    <property type="entry name" value="Cyt_P450_E_grp-I"/>
</dbReference>
<evidence type="ECO:0000256" key="1">
    <source>
        <dbReference type="ARBA" id="ARBA00004167"/>
    </source>
</evidence>
<evidence type="ECO:0000256" key="3">
    <source>
        <dbReference type="ARBA" id="ARBA00023002"/>
    </source>
</evidence>
<keyword evidence="7" id="KW-1185">Reference proteome</keyword>
<feature type="region of interest" description="Disordered" evidence="5">
    <location>
        <begin position="516"/>
        <end position="537"/>
    </location>
</feature>
<dbReference type="InterPro" id="IPR017972">
    <property type="entry name" value="Cyt_P450_CS"/>
</dbReference>
<organism evidence="6 7">
    <name type="scientific">Phtheirospermum japonicum</name>
    <dbReference type="NCBI Taxonomy" id="374723"/>
    <lineage>
        <taxon>Eukaryota</taxon>
        <taxon>Viridiplantae</taxon>
        <taxon>Streptophyta</taxon>
        <taxon>Embryophyta</taxon>
        <taxon>Tracheophyta</taxon>
        <taxon>Spermatophyta</taxon>
        <taxon>Magnoliopsida</taxon>
        <taxon>eudicotyledons</taxon>
        <taxon>Gunneridae</taxon>
        <taxon>Pentapetalae</taxon>
        <taxon>asterids</taxon>
        <taxon>lamiids</taxon>
        <taxon>Lamiales</taxon>
        <taxon>Orobanchaceae</taxon>
        <taxon>Orobanchaceae incertae sedis</taxon>
        <taxon>Phtheirospermum</taxon>
    </lineage>
</organism>
<dbReference type="GO" id="GO:0009507">
    <property type="term" value="C:chloroplast"/>
    <property type="evidence" value="ECO:0007669"/>
    <property type="project" value="TreeGrafter"/>
</dbReference>
<dbReference type="GO" id="GO:0016020">
    <property type="term" value="C:membrane"/>
    <property type="evidence" value="ECO:0007669"/>
    <property type="project" value="UniProtKB-SubCell"/>
</dbReference>
<comment type="subcellular location">
    <subcellularLocation>
        <location evidence="1">Membrane</location>
        <topology evidence="1">Single-pass membrane protein</topology>
    </subcellularLocation>
</comment>
<reference evidence="6" key="1">
    <citation type="submission" date="2020-07" db="EMBL/GenBank/DDBJ databases">
        <title>Ethylene signaling mediates host invasion by parasitic plants.</title>
        <authorList>
            <person name="Yoshida S."/>
        </authorList>
    </citation>
    <scope>NUCLEOTIDE SEQUENCE</scope>
    <source>
        <strain evidence="6">Okayama</strain>
    </source>
</reference>
<evidence type="ECO:0000313" key="6">
    <source>
        <dbReference type="EMBL" id="GFP93816.1"/>
    </source>
</evidence>
<comment type="cofactor">
    <cofactor evidence="4">
        <name>heme</name>
        <dbReference type="ChEBI" id="CHEBI:30413"/>
    </cofactor>
</comment>
<dbReference type="InterPro" id="IPR036396">
    <property type="entry name" value="Cyt_P450_sf"/>
</dbReference>
<keyword evidence="4" id="KW-0349">Heme</keyword>